<evidence type="ECO:0000313" key="5">
    <source>
        <dbReference type="Proteomes" id="UP000269708"/>
    </source>
</evidence>
<keyword evidence="1" id="KW-0378">Hydrolase</keyword>
<reference evidence="4 5" key="1">
    <citation type="submission" date="2018-11" db="EMBL/GenBank/DDBJ databases">
        <title>Genomic Encyclopedia of Type Strains, Phase IV (KMG-IV): sequencing the most valuable type-strain genomes for metagenomic binning, comparative biology and taxonomic classification.</title>
        <authorList>
            <person name="Goeker M."/>
        </authorList>
    </citation>
    <scope>NUCLEOTIDE SEQUENCE [LARGE SCALE GENOMIC DNA]</scope>
    <source>
        <strain evidence="4 5">DSM 25623</strain>
    </source>
</reference>
<evidence type="ECO:0000259" key="3">
    <source>
        <dbReference type="Pfam" id="PF00326"/>
    </source>
</evidence>
<comment type="caution">
    <text evidence="4">The sequence shown here is derived from an EMBL/GenBank/DDBJ whole genome shotgun (WGS) entry which is preliminary data.</text>
</comment>
<dbReference type="AlphaFoldDB" id="A0A3N4VDI3"/>
<organism evidence="4 5">
    <name type="scientific">Vulcaniibacterium tengchongense</name>
    <dbReference type="NCBI Taxonomy" id="1273429"/>
    <lineage>
        <taxon>Bacteria</taxon>
        <taxon>Pseudomonadati</taxon>
        <taxon>Pseudomonadota</taxon>
        <taxon>Gammaproteobacteria</taxon>
        <taxon>Lysobacterales</taxon>
        <taxon>Lysobacteraceae</taxon>
        <taxon>Vulcaniibacterium</taxon>
    </lineage>
</organism>
<dbReference type="GO" id="GO:0006508">
    <property type="term" value="P:proteolysis"/>
    <property type="evidence" value="ECO:0007669"/>
    <property type="project" value="InterPro"/>
</dbReference>
<sequence length="670" mass="73059">MRGIAVLAALFALLPALPAMAVDVKAYARKDQFTDIKISPGGEYLAATVPLEDRTVLAVLDRATRKLTGTFSLHRNTHVSDFHWVGPQRLVIGLAEKFGSLETPQRTGELFAVNADGSRAEMLAGFRVEGSGGTGTHIAPKKDSHRIAAFLVDSVPGDGRTALVSVQSYSAEPYTSVESIDLFTGRRQRVASAPVRRASFYTDNRGRVRFAAGADSDNVRKLYYRKDDDADWELLVSDDASGRFEYPIGFSADDSVVYLRSEQPDGPDAVVALDLATRQRTQVLRDDDVDPANIDYAYYNPTNVIYRPGTRVPVGVFFMDGKPRIAFFDEKAPEARLYRSLEAAFPGQAVEITSQTADGRLALVKVSSDRNPGDFYLFDTAAKKADYLLSRREWFDPARQAEVRPIRLTARDGLPLHGYLTLPPGGGGKGLPMVVMPHGGPFGAQDVWGFDGDAQMLAEAGYAVLQLNFRGSGGYGRAFRIAGAREWGGKMQDDLTDATRWAIGQGIADRNRICLYGASYGAYASLMGLAKEPGLYKCAAGYVGVYDLPKMVAEDARTGRRLSNWSREWVGDKPEVLAANSPNRIAERIEAPVFLAAGGQDPFAPIEHSRLMEQALRKAGVPVETLYFDTEGHGFYVEAHREAFYARLLAFLSRHLGGKVATTGGGGNAK</sequence>
<evidence type="ECO:0000256" key="1">
    <source>
        <dbReference type="ARBA" id="ARBA00022801"/>
    </source>
</evidence>
<evidence type="ECO:0000256" key="2">
    <source>
        <dbReference type="SAM" id="SignalP"/>
    </source>
</evidence>
<dbReference type="PANTHER" id="PTHR42776:SF27">
    <property type="entry name" value="DIPEPTIDYL PEPTIDASE FAMILY MEMBER 6"/>
    <property type="match status" value="1"/>
</dbReference>
<dbReference type="InterPro" id="IPR001375">
    <property type="entry name" value="Peptidase_S9_cat"/>
</dbReference>
<dbReference type="SUPFAM" id="SSF53474">
    <property type="entry name" value="alpha/beta-Hydrolases"/>
    <property type="match status" value="1"/>
</dbReference>
<protein>
    <submittedName>
        <fullName evidence="4">Dipeptidyl aminopeptidase/acylaminoacyl peptidase</fullName>
    </submittedName>
</protein>
<dbReference type="Gene3D" id="3.40.50.1820">
    <property type="entry name" value="alpha/beta hydrolase"/>
    <property type="match status" value="1"/>
</dbReference>
<keyword evidence="5" id="KW-1185">Reference proteome</keyword>
<accession>A0A3N4VDI3</accession>
<feature type="domain" description="Peptidase S9 prolyl oligopeptidase catalytic" evidence="3">
    <location>
        <begin position="448"/>
        <end position="658"/>
    </location>
</feature>
<keyword evidence="2" id="KW-0732">Signal</keyword>
<dbReference type="OrthoDB" id="4269629at2"/>
<name>A0A3N4VDI3_9GAMM</name>
<proteinExistence type="predicted"/>
<feature type="chain" id="PRO_5018198026" evidence="2">
    <location>
        <begin position="22"/>
        <end position="670"/>
    </location>
</feature>
<evidence type="ECO:0000313" key="4">
    <source>
        <dbReference type="EMBL" id="RPE81066.1"/>
    </source>
</evidence>
<dbReference type="Pfam" id="PF00326">
    <property type="entry name" value="Peptidase_S9"/>
    <property type="match status" value="1"/>
</dbReference>
<dbReference type="SUPFAM" id="SSF82171">
    <property type="entry name" value="DPP6 N-terminal domain-like"/>
    <property type="match status" value="1"/>
</dbReference>
<dbReference type="EMBL" id="RKQN01000001">
    <property type="protein sequence ID" value="RPE81066.1"/>
    <property type="molecule type" value="Genomic_DNA"/>
</dbReference>
<dbReference type="GO" id="GO:0004177">
    <property type="term" value="F:aminopeptidase activity"/>
    <property type="evidence" value="ECO:0007669"/>
    <property type="project" value="UniProtKB-KW"/>
</dbReference>
<dbReference type="GO" id="GO:0004252">
    <property type="term" value="F:serine-type endopeptidase activity"/>
    <property type="evidence" value="ECO:0007669"/>
    <property type="project" value="TreeGrafter"/>
</dbReference>
<feature type="signal peptide" evidence="2">
    <location>
        <begin position="1"/>
        <end position="21"/>
    </location>
</feature>
<dbReference type="InterPro" id="IPR029058">
    <property type="entry name" value="AB_hydrolase_fold"/>
</dbReference>
<keyword evidence="4" id="KW-0645">Protease</keyword>
<dbReference type="PANTHER" id="PTHR42776">
    <property type="entry name" value="SERINE PEPTIDASE S9 FAMILY MEMBER"/>
    <property type="match status" value="1"/>
</dbReference>
<keyword evidence="4" id="KW-0031">Aminopeptidase</keyword>
<dbReference type="Proteomes" id="UP000269708">
    <property type="component" value="Unassembled WGS sequence"/>
</dbReference>
<gene>
    <name evidence="4" type="ORF">EDC50_0234</name>
</gene>
<dbReference type="RefSeq" id="WP_123768652.1">
    <property type="nucleotide sequence ID" value="NZ_RKQN01000001.1"/>
</dbReference>